<dbReference type="PANTHER" id="PTHR19229">
    <property type="entry name" value="ATP-BINDING CASSETTE TRANSPORTER SUBFAMILY A ABCA"/>
    <property type="match status" value="1"/>
</dbReference>
<keyword evidence="3" id="KW-0547">Nucleotide-binding</keyword>
<dbReference type="GO" id="GO:0140359">
    <property type="term" value="F:ABC-type transporter activity"/>
    <property type="evidence" value="ECO:0007669"/>
    <property type="project" value="InterPro"/>
</dbReference>
<protein>
    <recommendedName>
        <fullName evidence="8">ABC transporter domain-containing protein</fullName>
    </recommendedName>
</protein>
<evidence type="ECO:0000313" key="10">
    <source>
        <dbReference type="WBParaSite" id="MBELARI_LOCUS11322"/>
    </source>
</evidence>
<dbReference type="Pfam" id="PF00005">
    <property type="entry name" value="ABC_tran"/>
    <property type="match status" value="2"/>
</dbReference>
<feature type="transmembrane region" description="Helical" evidence="7">
    <location>
        <begin position="245"/>
        <end position="265"/>
    </location>
</feature>
<feature type="domain" description="ABC transporter" evidence="8">
    <location>
        <begin position="1236"/>
        <end position="1460"/>
    </location>
</feature>
<feature type="transmembrane region" description="Helical" evidence="7">
    <location>
        <begin position="810"/>
        <end position="830"/>
    </location>
</feature>
<evidence type="ECO:0000256" key="2">
    <source>
        <dbReference type="ARBA" id="ARBA00022692"/>
    </source>
</evidence>
<dbReference type="CDD" id="cd03263">
    <property type="entry name" value="ABC_subfamily_A"/>
    <property type="match status" value="2"/>
</dbReference>
<dbReference type="WBParaSite" id="MBELARI_LOCUS11322">
    <property type="protein sequence ID" value="MBELARI_LOCUS11322"/>
    <property type="gene ID" value="MBELARI_LOCUS11322"/>
</dbReference>
<comment type="subcellular location">
    <subcellularLocation>
        <location evidence="1">Membrane</location>
        <topology evidence="1">Multi-pass membrane protein</topology>
    </subcellularLocation>
</comment>
<accession>A0AAF3EBK5</accession>
<feature type="transmembrane region" description="Helical" evidence="7">
    <location>
        <begin position="979"/>
        <end position="1002"/>
    </location>
</feature>
<dbReference type="GO" id="GO:0016020">
    <property type="term" value="C:membrane"/>
    <property type="evidence" value="ECO:0007669"/>
    <property type="project" value="UniProtKB-SubCell"/>
</dbReference>
<keyword evidence="5 7" id="KW-1133">Transmembrane helix</keyword>
<dbReference type="PROSITE" id="PS50893">
    <property type="entry name" value="ABC_TRANSPORTER_2"/>
    <property type="match status" value="2"/>
</dbReference>
<dbReference type="Pfam" id="PF12698">
    <property type="entry name" value="ABC2_membrane_3"/>
    <property type="match status" value="2"/>
</dbReference>
<dbReference type="Gene3D" id="3.40.50.300">
    <property type="entry name" value="P-loop containing nucleotide triphosphate hydrolases"/>
    <property type="match status" value="3"/>
</dbReference>
<feature type="transmembrane region" description="Helical" evidence="7">
    <location>
        <begin position="338"/>
        <end position="358"/>
    </location>
</feature>
<evidence type="ECO:0000256" key="6">
    <source>
        <dbReference type="ARBA" id="ARBA00023136"/>
    </source>
</evidence>
<feature type="transmembrane region" description="Helical" evidence="7">
    <location>
        <begin position="1118"/>
        <end position="1136"/>
    </location>
</feature>
<sequence length="1745" mass="197563">MRFFQQFWLMTQKNFIVMRKSPVWTFFELLLPVAFAALVSHLVYKDHEFDVESHLNETISPSNVSLIREKFKPFGSPPFYSVNPGINVTEVNELMEKLCDQRCPLYIDTKEKLMKELEYQSAIGLLFTELDRINKRLTYEYHVPEFKGFGTYMTIPLQHSLNSAFLKSLNLSALPDVQVQEFALNKDQMLIWLAIFPIYHYFYFILLLPTLMHTGREIAVEKERGIKDFLDVMGLKTFNFIASHIFLGWLKGSLIITIASIWPAFRITGFFGSKFDINFLIFVIPLYFYVLAGMIFAALIASIFKNSNSTIKAIAILHPLLVFLTFWSHSNAPITSPIQAAIASLNYNTAFANVLVVIGNYMKRNRSLSYCQLFEQNDLMLNIGPLMALLLLDIFLMGFCLYFVEVYQKTSTLPIKSTLKRIFHSKNKDEIDYERNFREEVTHLPKAHEELPKAVENDVVVEKLSKRWNSSSDYAVYDMNLQACRGELTVLLGHNGAGKSTTFSMICGITQPTSGTVHINSETIGFCPQGNALFEKLTVAQHLWFFHQIKGGTTNWRDEMNELLGALGMSDKENENVMALSGGMQRKLCLAMALIGGSRVVLLDEPTAGIDVGARMDVQRMLSAQKKDRTILLTTHYMDEAETLGDRIAIMVKGRCVTSGSPRFLKERFDTGYILTCVLNDDVANDPEATKAFLEKFQEYELEAKIHENKAIHGRQVEIILPMEIHERFERIFGWLEGQPEVSTFGLSINNLEHVFLKVGEMTDKSNNAVRMEEDNEEMINAKVENCFLNFLFQLLALLKKRWYFSLHNWHQAIFQLVLPALIIAFCIFFTTGKKEESSADIGPMHTIDFTSVDLAKFFIAGSTVAPYFSLIDSAKKAKNLRIKKISGTSYVTDLVHQSTDLPTAFFGVKLSNASAPLFFYGSQEEVLSQNWALMAMFNALANAHLNDGGSGSISMKFSNVKTVVAPLEGEDNYLMNSIVMGLLSVIVFSMLTSPFSIFYVVEQVSKFWHQQRLTGVSTSLIHFASILFDYLIFLLMSFLICLGFFISGWSSEQLHVIWLILAYFLATMANIYLLSSFFSSPSKANVLIMIYQTLGAYGSLFIVTTLYTFAKDISDRFSIPLQILFPSFGLCWGIWSCRIMSNPESFSADASAASTALENYHKTILILIVSGIVQFLVVFAYRSSLLRYYWMRLCCKYPKHYEPVTTDEDEEDVDVREERKLLNQGNLSLKPKLILELNELTKKYGTNVAVNSLTFGVREGECFGLLGVNGAGKTTTFGLITGEIFANGGHVRLNGEEIKEIKKMGYCPQFDAFMTDLTGREVLSLLSALYGYKYPDRKANSILKAVLMEKHGDKQLKNCSGGQKRKISVGIALLADSSLVILDEPTAGIDPKAQREIWSLIGKFKKNKNSAVLLCSHSMNECEALCNKVGILVGGKLKALGTTQQLKTKYGNSYELTLVYPTGEETQTDCGQSMRVSGMSGMRSGSTQRLVPPRMAELLASEENIELQMKRVDERMVQERTTYHFPGAKIYREGIHTNVYRFTVPRDDRDQWSTLWRKSERIAKETNAVNFSIAQNTLLQTFLRGGQKRKISVGIALLADSSLVILDEPTAGIDPKAQREIWSLIGNDHPPIYREKHVDHEFPILYLDQPSTIAPYPQVHRGTISSNETFSPHQNHRSERRNTYDTYDRMMAHPPCALSLGNPHDNRPWLVRNRKKLQVTVCIVLLFLVIVPLVGFLIHLAFRN</sequence>
<dbReference type="InterPro" id="IPR013525">
    <property type="entry name" value="ABC2_TM"/>
</dbReference>
<proteinExistence type="predicted"/>
<dbReference type="GO" id="GO:0005524">
    <property type="term" value="F:ATP binding"/>
    <property type="evidence" value="ECO:0007669"/>
    <property type="project" value="UniProtKB-KW"/>
</dbReference>
<keyword evidence="4" id="KW-0067">ATP-binding</keyword>
<feature type="transmembrane region" description="Helical" evidence="7">
    <location>
        <begin position="277"/>
        <end position="301"/>
    </location>
</feature>
<dbReference type="SUPFAM" id="SSF52540">
    <property type="entry name" value="P-loop containing nucleoside triphosphate hydrolases"/>
    <property type="match status" value="3"/>
</dbReference>
<feature type="domain" description="ABC transporter" evidence="8">
    <location>
        <begin position="459"/>
        <end position="678"/>
    </location>
</feature>
<evidence type="ECO:0000256" key="3">
    <source>
        <dbReference type="ARBA" id="ARBA00022741"/>
    </source>
</evidence>
<dbReference type="GO" id="GO:0005319">
    <property type="term" value="F:lipid transporter activity"/>
    <property type="evidence" value="ECO:0007669"/>
    <property type="project" value="TreeGrafter"/>
</dbReference>
<dbReference type="InterPro" id="IPR026082">
    <property type="entry name" value="ABCA"/>
</dbReference>
<evidence type="ECO:0000256" key="1">
    <source>
        <dbReference type="ARBA" id="ARBA00004141"/>
    </source>
</evidence>
<dbReference type="InterPro" id="IPR003439">
    <property type="entry name" value="ABC_transporter-like_ATP-bd"/>
</dbReference>
<organism evidence="9 10">
    <name type="scientific">Mesorhabditis belari</name>
    <dbReference type="NCBI Taxonomy" id="2138241"/>
    <lineage>
        <taxon>Eukaryota</taxon>
        <taxon>Metazoa</taxon>
        <taxon>Ecdysozoa</taxon>
        <taxon>Nematoda</taxon>
        <taxon>Chromadorea</taxon>
        <taxon>Rhabditida</taxon>
        <taxon>Rhabditina</taxon>
        <taxon>Rhabditomorpha</taxon>
        <taxon>Rhabditoidea</taxon>
        <taxon>Rhabditidae</taxon>
        <taxon>Mesorhabditinae</taxon>
        <taxon>Mesorhabditis</taxon>
    </lineage>
</organism>
<feature type="transmembrane region" description="Helical" evidence="7">
    <location>
        <begin position="1165"/>
        <end position="1183"/>
    </location>
</feature>
<evidence type="ECO:0000259" key="8">
    <source>
        <dbReference type="PROSITE" id="PS50893"/>
    </source>
</evidence>
<evidence type="ECO:0000256" key="5">
    <source>
        <dbReference type="ARBA" id="ARBA00022989"/>
    </source>
</evidence>
<dbReference type="PANTHER" id="PTHR19229:SF271">
    <property type="entry name" value="ABC TRANSPORTER CED-7"/>
    <property type="match status" value="1"/>
</dbReference>
<dbReference type="InterPro" id="IPR027417">
    <property type="entry name" value="P-loop_NTPase"/>
</dbReference>
<keyword evidence="9" id="KW-1185">Reference proteome</keyword>
<name>A0AAF3EBK5_9BILA</name>
<dbReference type="InterPro" id="IPR003593">
    <property type="entry name" value="AAA+_ATPase"/>
</dbReference>
<keyword evidence="6 7" id="KW-0472">Membrane</keyword>
<evidence type="ECO:0000256" key="4">
    <source>
        <dbReference type="ARBA" id="ARBA00022840"/>
    </source>
</evidence>
<keyword evidence="2 7" id="KW-0812">Transmembrane</keyword>
<feature type="transmembrane region" description="Helical" evidence="7">
    <location>
        <begin position="1058"/>
        <end position="1079"/>
    </location>
</feature>
<reference evidence="10" key="1">
    <citation type="submission" date="2024-02" db="UniProtKB">
        <authorList>
            <consortium name="WormBaseParasite"/>
        </authorList>
    </citation>
    <scope>IDENTIFICATION</scope>
</reference>
<feature type="transmembrane region" description="Helical" evidence="7">
    <location>
        <begin position="379"/>
        <end position="404"/>
    </location>
</feature>
<dbReference type="SMART" id="SM00382">
    <property type="entry name" value="AAA"/>
    <property type="match status" value="2"/>
</dbReference>
<feature type="transmembrane region" description="Helical" evidence="7">
    <location>
        <begin position="189"/>
        <end position="208"/>
    </location>
</feature>
<dbReference type="GO" id="GO:0016887">
    <property type="term" value="F:ATP hydrolysis activity"/>
    <property type="evidence" value="ECO:0007669"/>
    <property type="project" value="InterPro"/>
</dbReference>
<feature type="transmembrane region" description="Helical" evidence="7">
    <location>
        <begin position="1022"/>
        <end position="1046"/>
    </location>
</feature>
<feature type="transmembrane region" description="Helical" evidence="7">
    <location>
        <begin position="1718"/>
        <end position="1743"/>
    </location>
</feature>
<dbReference type="FunFam" id="3.40.50.300:FF:001598">
    <property type="entry name" value="ABC transporter ced-7"/>
    <property type="match status" value="1"/>
</dbReference>
<dbReference type="Proteomes" id="UP000887575">
    <property type="component" value="Unassembled WGS sequence"/>
</dbReference>
<evidence type="ECO:0000313" key="9">
    <source>
        <dbReference type="Proteomes" id="UP000887575"/>
    </source>
</evidence>
<feature type="transmembrane region" description="Helical" evidence="7">
    <location>
        <begin position="1091"/>
        <end position="1111"/>
    </location>
</feature>
<evidence type="ECO:0000256" key="7">
    <source>
        <dbReference type="SAM" id="Phobius"/>
    </source>
</evidence>
<dbReference type="PROSITE" id="PS00211">
    <property type="entry name" value="ABC_TRANSPORTER_1"/>
    <property type="match status" value="2"/>
</dbReference>
<feature type="transmembrane region" description="Helical" evidence="7">
    <location>
        <begin position="313"/>
        <end position="332"/>
    </location>
</feature>
<dbReference type="InterPro" id="IPR017871">
    <property type="entry name" value="ABC_transporter-like_CS"/>
</dbReference>